<accession>A0A0V0TDM7</accession>
<dbReference type="OrthoDB" id="10320987at2759"/>
<proteinExistence type="predicted"/>
<evidence type="ECO:0000313" key="1">
    <source>
        <dbReference type="EMBL" id="KRX36695.1"/>
    </source>
</evidence>
<organism evidence="1 2">
    <name type="scientific">Trichinella murrelli</name>
    <dbReference type="NCBI Taxonomy" id="144512"/>
    <lineage>
        <taxon>Eukaryota</taxon>
        <taxon>Metazoa</taxon>
        <taxon>Ecdysozoa</taxon>
        <taxon>Nematoda</taxon>
        <taxon>Enoplea</taxon>
        <taxon>Dorylaimia</taxon>
        <taxon>Trichinellida</taxon>
        <taxon>Trichinellidae</taxon>
        <taxon>Trichinella</taxon>
    </lineage>
</organism>
<evidence type="ECO:0000313" key="2">
    <source>
        <dbReference type="Proteomes" id="UP000055048"/>
    </source>
</evidence>
<keyword evidence="2" id="KW-1185">Reference proteome</keyword>
<dbReference type="EMBL" id="JYDJ01000349">
    <property type="protein sequence ID" value="KRX36695.1"/>
    <property type="molecule type" value="Genomic_DNA"/>
</dbReference>
<sequence>MDPTILAVTVNDARYLRESYTLTAKQFSFCGFGPEHELGCHIQFVAPAVLCLQHGRTAGGASGSSKVVLNSAGLLHRNLFHLFSRLNASAMSYLTAVRIVPCVMEKDRLRLNSRPHEFVTVWFDPWVLHAWKSSSDLFSELKWSQHSKSLVSSFIEQVPIWWSHGTRLDGIIVGIAFLSTLTNGCRWSFPCPQSDQCSRRASLGRLGKSRGQLFFW</sequence>
<protein>
    <submittedName>
        <fullName evidence="1">Uncharacterized protein</fullName>
    </submittedName>
</protein>
<name>A0A0V0TDM7_9BILA</name>
<comment type="caution">
    <text evidence="1">The sequence shown here is derived from an EMBL/GenBank/DDBJ whole genome shotgun (WGS) entry which is preliminary data.</text>
</comment>
<dbReference type="Proteomes" id="UP000055048">
    <property type="component" value="Unassembled WGS sequence"/>
</dbReference>
<dbReference type="AlphaFoldDB" id="A0A0V0TDM7"/>
<reference evidence="1 2" key="1">
    <citation type="submission" date="2015-01" db="EMBL/GenBank/DDBJ databases">
        <title>Evolution of Trichinella species and genotypes.</title>
        <authorList>
            <person name="Korhonen P.K."/>
            <person name="Edoardo P."/>
            <person name="Giuseppe L.R."/>
            <person name="Gasser R.B."/>
        </authorList>
    </citation>
    <scope>NUCLEOTIDE SEQUENCE [LARGE SCALE GENOMIC DNA]</scope>
    <source>
        <strain evidence="1">ISS417</strain>
    </source>
</reference>
<gene>
    <name evidence="1" type="ORF">T05_7871</name>
</gene>